<gene>
    <name evidence="1" type="ORF">PFISCL1PPCAC_25831</name>
</gene>
<evidence type="ECO:0000313" key="2">
    <source>
        <dbReference type="Proteomes" id="UP001432322"/>
    </source>
</evidence>
<feature type="non-terminal residue" evidence="1">
    <location>
        <position position="204"/>
    </location>
</feature>
<accession>A0AAV5WQW5</accession>
<dbReference type="EMBL" id="BTSY01000006">
    <property type="protein sequence ID" value="GMT34534.1"/>
    <property type="molecule type" value="Genomic_DNA"/>
</dbReference>
<organism evidence="1 2">
    <name type="scientific">Pristionchus fissidentatus</name>
    <dbReference type="NCBI Taxonomy" id="1538716"/>
    <lineage>
        <taxon>Eukaryota</taxon>
        <taxon>Metazoa</taxon>
        <taxon>Ecdysozoa</taxon>
        <taxon>Nematoda</taxon>
        <taxon>Chromadorea</taxon>
        <taxon>Rhabditida</taxon>
        <taxon>Rhabditina</taxon>
        <taxon>Diplogasteromorpha</taxon>
        <taxon>Diplogasteroidea</taxon>
        <taxon>Neodiplogasteridae</taxon>
        <taxon>Pristionchus</taxon>
    </lineage>
</organism>
<dbReference type="Proteomes" id="UP001432322">
    <property type="component" value="Unassembled WGS sequence"/>
</dbReference>
<comment type="caution">
    <text evidence="1">The sequence shown here is derived from an EMBL/GenBank/DDBJ whole genome shotgun (WGS) entry which is preliminary data.</text>
</comment>
<reference evidence="1" key="1">
    <citation type="submission" date="2023-10" db="EMBL/GenBank/DDBJ databases">
        <title>Genome assembly of Pristionchus species.</title>
        <authorList>
            <person name="Yoshida K."/>
            <person name="Sommer R.J."/>
        </authorList>
    </citation>
    <scope>NUCLEOTIDE SEQUENCE</scope>
    <source>
        <strain evidence="1">RS5133</strain>
    </source>
</reference>
<keyword evidence="2" id="KW-1185">Reference proteome</keyword>
<name>A0AAV5WQW5_9BILA</name>
<feature type="non-terminal residue" evidence="1">
    <location>
        <position position="1"/>
    </location>
</feature>
<dbReference type="AlphaFoldDB" id="A0AAV5WQW5"/>
<sequence length="204" mass="23811">KKELLQRSKERLAYERMVATSASDRTNYGSIEALTHALNKVGSTNLIRCFVKGSFENLIRMFWKPEDLRLNSELFIRTTLSNLIEEKLKHNKTSIVRSMAAFTKVFMATKIPRHTFTFLDQMNDNFEDVLRDDTLIMNLMKRLGDDHKKAVHHMAKLSQSIVDEYQEAIDNAPWRLDEDRFGYTKTSIMSSYLRNMSFAVRCSE</sequence>
<evidence type="ECO:0000313" key="1">
    <source>
        <dbReference type="EMBL" id="GMT34534.1"/>
    </source>
</evidence>
<proteinExistence type="predicted"/>
<evidence type="ECO:0008006" key="3">
    <source>
        <dbReference type="Google" id="ProtNLM"/>
    </source>
</evidence>
<protein>
    <recommendedName>
        <fullName evidence="3">Cytochrome P450</fullName>
    </recommendedName>
</protein>